<dbReference type="Proteomes" id="UP001519460">
    <property type="component" value="Unassembled WGS sequence"/>
</dbReference>
<accession>A0ABD0K1U4</accession>
<organism evidence="1 2">
    <name type="scientific">Batillaria attramentaria</name>
    <dbReference type="NCBI Taxonomy" id="370345"/>
    <lineage>
        <taxon>Eukaryota</taxon>
        <taxon>Metazoa</taxon>
        <taxon>Spiralia</taxon>
        <taxon>Lophotrochozoa</taxon>
        <taxon>Mollusca</taxon>
        <taxon>Gastropoda</taxon>
        <taxon>Caenogastropoda</taxon>
        <taxon>Sorbeoconcha</taxon>
        <taxon>Cerithioidea</taxon>
        <taxon>Batillariidae</taxon>
        <taxon>Batillaria</taxon>
    </lineage>
</organism>
<evidence type="ECO:0000313" key="1">
    <source>
        <dbReference type="EMBL" id="KAK7481357.1"/>
    </source>
</evidence>
<sequence>MEIKSDPASAVQDASLMSGPTYITVHTADGEVMVDGEVTHSDGQAELTEGQLQHVVMQAEGMTEPMVIQVIRDLTGGATVYQQVETAGQTMVSTAQQHEVVEQEAVVTATTAATGVQRHIVVTSPRTQQSVQAESSSIVYRTT</sequence>
<keyword evidence="2" id="KW-1185">Reference proteome</keyword>
<gene>
    <name evidence="1" type="ORF">BaRGS_00027437</name>
</gene>
<reference evidence="1 2" key="1">
    <citation type="journal article" date="2023" name="Sci. Data">
        <title>Genome assembly of the Korean intertidal mud-creeper Batillaria attramentaria.</title>
        <authorList>
            <person name="Patra A.K."/>
            <person name="Ho P.T."/>
            <person name="Jun S."/>
            <person name="Lee S.J."/>
            <person name="Kim Y."/>
            <person name="Won Y.J."/>
        </authorList>
    </citation>
    <scope>NUCLEOTIDE SEQUENCE [LARGE SCALE GENOMIC DNA]</scope>
    <source>
        <strain evidence="1">Wonlab-2016</strain>
    </source>
</reference>
<dbReference type="EMBL" id="JACVVK020000264">
    <property type="protein sequence ID" value="KAK7481357.1"/>
    <property type="molecule type" value="Genomic_DNA"/>
</dbReference>
<comment type="caution">
    <text evidence="1">The sequence shown here is derived from an EMBL/GenBank/DDBJ whole genome shotgun (WGS) entry which is preliminary data.</text>
</comment>
<dbReference type="AlphaFoldDB" id="A0ABD0K1U4"/>
<proteinExistence type="predicted"/>
<name>A0ABD0K1U4_9CAEN</name>
<evidence type="ECO:0000313" key="2">
    <source>
        <dbReference type="Proteomes" id="UP001519460"/>
    </source>
</evidence>
<protein>
    <submittedName>
        <fullName evidence="1">Uncharacterized protein</fullName>
    </submittedName>
</protein>